<dbReference type="Pfam" id="PF01094">
    <property type="entry name" value="ANF_receptor"/>
    <property type="match status" value="1"/>
</dbReference>
<keyword evidence="2 5" id="KW-0812">Transmembrane</keyword>
<evidence type="ECO:0000256" key="1">
    <source>
        <dbReference type="ARBA" id="ARBA00004370"/>
    </source>
</evidence>
<feature type="transmembrane region" description="Helical" evidence="5">
    <location>
        <begin position="409"/>
        <end position="433"/>
    </location>
</feature>
<dbReference type="AlphaFoldDB" id="A0AAU9K052"/>
<feature type="transmembrane region" description="Helical" evidence="5">
    <location>
        <begin position="207"/>
        <end position="229"/>
    </location>
</feature>
<feature type="transmembrane region" description="Helical" evidence="5">
    <location>
        <begin position="454"/>
        <end position="476"/>
    </location>
</feature>
<feature type="transmembrane region" description="Helical" evidence="5">
    <location>
        <begin position="504"/>
        <end position="523"/>
    </location>
</feature>
<keyword evidence="4 5" id="KW-0472">Membrane</keyword>
<dbReference type="PANTHER" id="PTHR30483">
    <property type="entry name" value="LEUCINE-SPECIFIC-BINDING PROTEIN"/>
    <property type="match status" value="1"/>
</dbReference>
<organism evidence="7 8">
    <name type="scientific">Blepharisma stoltei</name>
    <dbReference type="NCBI Taxonomy" id="1481888"/>
    <lineage>
        <taxon>Eukaryota</taxon>
        <taxon>Sar</taxon>
        <taxon>Alveolata</taxon>
        <taxon>Ciliophora</taxon>
        <taxon>Postciliodesmatophora</taxon>
        <taxon>Heterotrichea</taxon>
        <taxon>Heterotrichida</taxon>
        <taxon>Blepharismidae</taxon>
        <taxon>Blepharisma</taxon>
    </lineage>
</organism>
<dbReference type="PANTHER" id="PTHR30483:SF6">
    <property type="entry name" value="PERIPLASMIC BINDING PROTEIN OF ABC TRANSPORTER FOR NATURAL AMINO ACIDS"/>
    <property type="match status" value="1"/>
</dbReference>
<feature type="transmembrane region" description="Helical" evidence="5">
    <location>
        <begin position="535"/>
        <end position="555"/>
    </location>
</feature>
<comment type="subcellular location">
    <subcellularLocation>
        <location evidence="1">Membrane</location>
    </subcellularLocation>
</comment>
<dbReference type="InterPro" id="IPR051010">
    <property type="entry name" value="BCAA_transport"/>
</dbReference>
<feature type="transmembrane region" description="Helical" evidence="5">
    <location>
        <begin position="567"/>
        <end position="585"/>
    </location>
</feature>
<evidence type="ECO:0000256" key="3">
    <source>
        <dbReference type="ARBA" id="ARBA00022989"/>
    </source>
</evidence>
<protein>
    <recommendedName>
        <fullName evidence="6">Receptor ligand binding region domain-containing protein</fullName>
    </recommendedName>
</protein>
<name>A0AAU9K052_9CILI</name>
<evidence type="ECO:0000259" key="6">
    <source>
        <dbReference type="Pfam" id="PF01094"/>
    </source>
</evidence>
<gene>
    <name evidence="7" type="ORF">BSTOLATCC_MIC57215</name>
</gene>
<feature type="transmembrane region" description="Helical" evidence="5">
    <location>
        <begin position="597"/>
        <end position="619"/>
    </location>
</feature>
<comment type="caution">
    <text evidence="7">The sequence shown here is derived from an EMBL/GenBank/DDBJ whole genome shotgun (WGS) entry which is preliminary data.</text>
</comment>
<dbReference type="Proteomes" id="UP001162131">
    <property type="component" value="Unassembled WGS sequence"/>
</dbReference>
<sequence length="694" mass="79451">MAIGSMKSFNQLNLSFPVISASNGDVTLNSTKNYPMYMRIQASFSHEYSLIPIFIRALGWRKVAVLYQNDTWGLSGYVYFNQGSKGHDLSLVNPESSRAFPGNLNREEVKEHSHILQEIVNSEARFLILIMQYPTAYYIFEEFYDLGLRKGDLVIFTSLSDLITFSAYDNAYKHKVYEVAVPIMTGHGQSWVGPLGEKALSQIEKSYGGLINSYSCFYFDAIFLITYALDFMINRGMDYTDPDKLQKVMRNQQFYGCTGQVNIEKGSNDRIIQTFEIFLNKIDENGNLTTYVMGQFRPQSTQLITIQEPLVYADGSTTKPADLRSTDYKCPFPDRLVKTFPDGRALVFGICFGVGLIYLGIVIYIWNRWWKISIEPLKRKEEISMQDVIEISNMLSLSLNDILKLQNGVFWIVVDVVFGAIGLWVILCFVILTRLDEKFPTIVMLRHLDALADYLMPILGNLCFIPFTSVCLDIFLCDQSIGDSFTESFLAWDCYYFCWKGEHLYYAVFSVLALTAYAPLAIFCRPLWQELQPLLHVKAIPLFLMVKTMVQIILIVMNKTVKRAQSALHGALFLIVMLIYISFLHKFKPYNYARFSWWQTLILIAVVWLAFLSMVAQSIGGNPFILSAMLCSGWVVIILVGIYVQHKKYPSLLFRKRGQDTSTLFKFAFAFGRHSKQALQKIVPNTNVEKIILK</sequence>
<dbReference type="SUPFAM" id="SSF53822">
    <property type="entry name" value="Periplasmic binding protein-like I"/>
    <property type="match status" value="1"/>
</dbReference>
<feature type="domain" description="Receptor ligand binding region" evidence="6">
    <location>
        <begin position="15"/>
        <end position="277"/>
    </location>
</feature>
<feature type="transmembrane region" description="Helical" evidence="5">
    <location>
        <begin position="345"/>
        <end position="366"/>
    </location>
</feature>
<accession>A0AAU9K052</accession>
<keyword evidence="3 5" id="KW-1133">Transmembrane helix</keyword>
<evidence type="ECO:0000256" key="2">
    <source>
        <dbReference type="ARBA" id="ARBA00022692"/>
    </source>
</evidence>
<dbReference type="InterPro" id="IPR028082">
    <property type="entry name" value="Peripla_BP_I"/>
</dbReference>
<dbReference type="EMBL" id="CAJZBQ010000055">
    <property type="protein sequence ID" value="CAG9332930.1"/>
    <property type="molecule type" value="Genomic_DNA"/>
</dbReference>
<keyword evidence="8" id="KW-1185">Reference proteome</keyword>
<proteinExistence type="predicted"/>
<dbReference type="InterPro" id="IPR001828">
    <property type="entry name" value="ANF_lig-bd_rcpt"/>
</dbReference>
<evidence type="ECO:0000313" key="7">
    <source>
        <dbReference type="EMBL" id="CAG9332930.1"/>
    </source>
</evidence>
<feature type="transmembrane region" description="Helical" evidence="5">
    <location>
        <begin position="625"/>
        <end position="644"/>
    </location>
</feature>
<evidence type="ECO:0000256" key="4">
    <source>
        <dbReference type="ARBA" id="ARBA00023136"/>
    </source>
</evidence>
<dbReference type="GO" id="GO:0016020">
    <property type="term" value="C:membrane"/>
    <property type="evidence" value="ECO:0007669"/>
    <property type="project" value="UniProtKB-SubCell"/>
</dbReference>
<dbReference type="Gene3D" id="3.40.50.2300">
    <property type="match status" value="3"/>
</dbReference>
<evidence type="ECO:0000256" key="5">
    <source>
        <dbReference type="SAM" id="Phobius"/>
    </source>
</evidence>
<evidence type="ECO:0000313" key="8">
    <source>
        <dbReference type="Proteomes" id="UP001162131"/>
    </source>
</evidence>
<reference evidence="7" key="1">
    <citation type="submission" date="2021-09" db="EMBL/GenBank/DDBJ databases">
        <authorList>
            <consortium name="AG Swart"/>
            <person name="Singh M."/>
            <person name="Singh A."/>
            <person name="Seah K."/>
            <person name="Emmerich C."/>
        </authorList>
    </citation>
    <scope>NUCLEOTIDE SEQUENCE</scope>
    <source>
        <strain evidence="7">ATCC30299</strain>
    </source>
</reference>